<gene>
    <name evidence="7" type="primary">CELSR1_0</name>
</gene>
<keyword evidence="2 5" id="KW-0812">Transmembrane</keyword>
<keyword evidence="7" id="KW-0675">Receptor</keyword>
<dbReference type="PANTHER" id="PTHR45902">
    <property type="entry name" value="LATROPHILIN RECEPTOR-LIKE PROTEIN A"/>
    <property type="match status" value="1"/>
</dbReference>
<sequence>MESIYPRRVPVMGNLTGNGWTVASQESVLSLIVVLGSSVSLVGLIFAFITYSLFSDLRTMSGTALMYMLANMFLTQLFYVVGVGGVQEDNLCLCLAFGIHYLRLAIISWLCVMTYDMLITFRNNVNLNPRPEPVNVLISRFVKYSLFAWGVPSLSVISASVMRVTISHQTIDNLNPYNCWFFEKTIYNVTFAIPALCCFAAIVDSLVRSWLTARATVGLQVDKKTRLKMHRKRTLQLHLYVKIATLLFAVNVFGYVARNGSPASDPVAWIAYNVGHSLQGILVALAVTCNCQVLKIYTRSFARRRHRRPRNGSATALFDKRDNDISDTTYLQNLTWDPVPLPV</sequence>
<feature type="transmembrane region" description="Helical" evidence="5">
    <location>
        <begin position="186"/>
        <end position="207"/>
    </location>
</feature>
<dbReference type="PROSITE" id="PS50261">
    <property type="entry name" value="G_PROTEIN_RECEP_F2_4"/>
    <property type="match status" value="1"/>
</dbReference>
<feature type="domain" description="G-protein coupled receptors family 2 profile 2" evidence="6">
    <location>
        <begin position="29"/>
        <end position="180"/>
    </location>
</feature>
<dbReference type="InterPro" id="IPR017981">
    <property type="entry name" value="GPCR_2-like_7TM"/>
</dbReference>
<keyword evidence="4 5" id="KW-0472">Membrane</keyword>
<organism evidence="7">
    <name type="scientific">Melanaphis sacchari</name>
    <dbReference type="NCBI Taxonomy" id="742174"/>
    <lineage>
        <taxon>Eukaryota</taxon>
        <taxon>Metazoa</taxon>
        <taxon>Ecdysozoa</taxon>
        <taxon>Arthropoda</taxon>
        <taxon>Hexapoda</taxon>
        <taxon>Insecta</taxon>
        <taxon>Pterygota</taxon>
        <taxon>Neoptera</taxon>
        <taxon>Paraneoptera</taxon>
        <taxon>Hemiptera</taxon>
        <taxon>Sternorrhyncha</taxon>
        <taxon>Aphidomorpha</taxon>
        <taxon>Aphidoidea</taxon>
        <taxon>Aphididae</taxon>
        <taxon>Aphidini</taxon>
        <taxon>Melanaphis</taxon>
    </lineage>
</organism>
<evidence type="ECO:0000256" key="2">
    <source>
        <dbReference type="ARBA" id="ARBA00022692"/>
    </source>
</evidence>
<proteinExistence type="predicted"/>
<dbReference type="GO" id="GO:0004930">
    <property type="term" value="F:G protein-coupled receptor activity"/>
    <property type="evidence" value="ECO:0007669"/>
    <property type="project" value="InterPro"/>
</dbReference>
<keyword evidence="3 5" id="KW-1133">Transmembrane helix</keyword>
<dbReference type="GO" id="GO:0007166">
    <property type="term" value="P:cell surface receptor signaling pathway"/>
    <property type="evidence" value="ECO:0007669"/>
    <property type="project" value="InterPro"/>
</dbReference>
<accession>A0A2H8TPU0</accession>
<evidence type="ECO:0000313" key="7">
    <source>
        <dbReference type="EMBL" id="MBW16165.1"/>
    </source>
</evidence>
<evidence type="ECO:0000256" key="3">
    <source>
        <dbReference type="ARBA" id="ARBA00022989"/>
    </source>
</evidence>
<evidence type="ECO:0000256" key="1">
    <source>
        <dbReference type="ARBA" id="ARBA00004141"/>
    </source>
</evidence>
<dbReference type="Gene3D" id="1.20.1070.10">
    <property type="entry name" value="Rhodopsin 7-helix transmembrane proteins"/>
    <property type="match status" value="1"/>
</dbReference>
<evidence type="ECO:0000256" key="4">
    <source>
        <dbReference type="ARBA" id="ARBA00023136"/>
    </source>
</evidence>
<feature type="transmembrane region" description="Helical" evidence="5">
    <location>
        <begin position="277"/>
        <end position="298"/>
    </location>
</feature>
<dbReference type="PRINTS" id="PR00249">
    <property type="entry name" value="GPCRSECRETIN"/>
</dbReference>
<reference evidence="7" key="1">
    <citation type="submission" date="2017-10" db="EMBL/GenBank/DDBJ databases">
        <title>Transcriptome Assembly of Sugarcane Aphid Adults.</title>
        <authorList>
            <person name="Scully E.D."/>
            <person name="Palmer N.A."/>
            <person name="Geib S.M."/>
            <person name="Sarath G."/>
            <person name="Sattler S.E."/>
        </authorList>
    </citation>
    <scope>NUCLEOTIDE SEQUENCE</scope>
    <source>
        <tissue evidence="7">Whole body</tissue>
    </source>
</reference>
<feature type="transmembrane region" description="Helical" evidence="5">
    <location>
        <begin position="237"/>
        <end position="257"/>
    </location>
</feature>
<feature type="transmembrane region" description="Helical" evidence="5">
    <location>
        <begin position="28"/>
        <end position="54"/>
    </location>
</feature>
<comment type="subcellular location">
    <subcellularLocation>
        <location evidence="1">Membrane</location>
        <topology evidence="1">Multi-pass membrane protein</topology>
    </subcellularLocation>
</comment>
<feature type="transmembrane region" description="Helical" evidence="5">
    <location>
        <begin position="66"/>
        <end position="86"/>
    </location>
</feature>
<name>A0A2H8TPU0_9HEMI</name>
<dbReference type="AlphaFoldDB" id="A0A2H8TPU0"/>
<dbReference type="EMBL" id="GFXV01004360">
    <property type="protein sequence ID" value="MBW16165.1"/>
    <property type="molecule type" value="Transcribed_RNA"/>
</dbReference>
<evidence type="ECO:0000259" key="6">
    <source>
        <dbReference type="PROSITE" id="PS50261"/>
    </source>
</evidence>
<dbReference type="PANTHER" id="PTHR45902:SF2">
    <property type="entry name" value="G-PROTEIN COUPLED RECEPTORS FAMILY 2 PROFILE 2 DOMAIN-CONTAINING PROTEIN"/>
    <property type="match status" value="1"/>
</dbReference>
<feature type="transmembrane region" description="Helical" evidence="5">
    <location>
        <begin position="98"/>
        <end position="121"/>
    </location>
</feature>
<dbReference type="GO" id="GO:0016020">
    <property type="term" value="C:membrane"/>
    <property type="evidence" value="ECO:0007669"/>
    <property type="project" value="UniProtKB-SubCell"/>
</dbReference>
<dbReference type="InterPro" id="IPR000832">
    <property type="entry name" value="GPCR_2_secretin-like"/>
</dbReference>
<dbReference type="OrthoDB" id="6134459at2759"/>
<dbReference type="InterPro" id="IPR053231">
    <property type="entry name" value="GPCR_LN-TM7"/>
</dbReference>
<evidence type="ECO:0000256" key="5">
    <source>
        <dbReference type="SAM" id="Phobius"/>
    </source>
</evidence>
<protein>
    <submittedName>
        <fullName evidence="7">Cadherin EGF LAG seven-pass G-type receptor 1</fullName>
    </submittedName>
</protein>
<dbReference type="Pfam" id="PF00002">
    <property type="entry name" value="7tm_2"/>
    <property type="match status" value="1"/>
</dbReference>